<proteinExistence type="predicted"/>
<dbReference type="Proteomes" id="UP000434957">
    <property type="component" value="Unassembled WGS sequence"/>
</dbReference>
<sequence length="404" mass="44424">MTVRHESTFLPDEENRFRSSTCTHPTSTSFPTGCALSLAERTFKNLLSDLVGAVESTCIIHPVWECALEGTLSVEDPIAKQPKVTWGAIFGCPDDPWEYSSKFRDAMLKLEAMDEESGEEEGEGDSYGGEIDSSLNWYLQHEAVPMNGIQETKSYSASKSTREELSRKLGELFGLDVPPMVHVCAVQESAPVVKYWRQLDTDVVLLDAIEIYPTFVGSGVPELTAALARTRTVTLQLSLRDEQIPQPKQGLSIVNAGFMLSSVFCGRSICKPYNPHSNIATTQQVEGVTDLELRLSLEQGTPFGGICSALAESTSITELAVRLGVEDDELGLSHWAWENLFICCSPTDLPVAGKRADNLLLDPDYLLPLTDGQRGLRETVCNRSVAEVCNGRRVGRSRCPDKEL</sequence>
<dbReference type="EMBL" id="QXFT01003925">
    <property type="protein sequence ID" value="KAE9281568.1"/>
    <property type="molecule type" value="Genomic_DNA"/>
</dbReference>
<dbReference type="Proteomes" id="UP000429607">
    <property type="component" value="Unassembled WGS sequence"/>
</dbReference>
<protein>
    <submittedName>
        <fullName evidence="1">Uncharacterized protein</fullName>
    </submittedName>
</protein>
<accession>A0A6A3I0X5</accession>
<gene>
    <name evidence="1" type="ORF">PR001_g26243</name>
    <name evidence="2" type="ORF">PR003_g27644</name>
</gene>
<organism evidence="1 3">
    <name type="scientific">Phytophthora rubi</name>
    <dbReference type="NCBI Taxonomy" id="129364"/>
    <lineage>
        <taxon>Eukaryota</taxon>
        <taxon>Sar</taxon>
        <taxon>Stramenopiles</taxon>
        <taxon>Oomycota</taxon>
        <taxon>Peronosporomycetes</taxon>
        <taxon>Peronosporales</taxon>
        <taxon>Peronosporaceae</taxon>
        <taxon>Phytophthora</taxon>
    </lineage>
</organism>
<comment type="caution">
    <text evidence="1">The sequence shown here is derived from an EMBL/GenBank/DDBJ whole genome shotgun (WGS) entry which is preliminary data.</text>
</comment>
<dbReference type="EMBL" id="QXFV01003819">
    <property type="protein sequence ID" value="KAE8973668.1"/>
    <property type="molecule type" value="Genomic_DNA"/>
</dbReference>
<evidence type="ECO:0000313" key="2">
    <source>
        <dbReference type="EMBL" id="KAE9281568.1"/>
    </source>
</evidence>
<evidence type="ECO:0000313" key="3">
    <source>
        <dbReference type="Proteomes" id="UP000429607"/>
    </source>
</evidence>
<evidence type="ECO:0000313" key="4">
    <source>
        <dbReference type="Proteomes" id="UP000434957"/>
    </source>
</evidence>
<name>A0A6A3I0X5_9STRA</name>
<reference evidence="1 3" key="1">
    <citation type="submission" date="2018-09" db="EMBL/GenBank/DDBJ databases">
        <title>Genomic investigation of the strawberry pathogen Phytophthora fragariae indicates pathogenicity is determined by transcriptional variation in three key races.</title>
        <authorList>
            <person name="Adams T.M."/>
            <person name="Armitage A.D."/>
            <person name="Sobczyk M.K."/>
            <person name="Bates H.J."/>
            <person name="Dunwell J.M."/>
            <person name="Nellist C.F."/>
            <person name="Harrison R.J."/>
        </authorList>
    </citation>
    <scope>NUCLEOTIDE SEQUENCE [LARGE SCALE GENOMIC DNA]</scope>
    <source>
        <strain evidence="1 3">SCRP249</strain>
        <strain evidence="2 4">SCRP333</strain>
    </source>
</reference>
<keyword evidence="4" id="KW-1185">Reference proteome</keyword>
<evidence type="ECO:0000313" key="1">
    <source>
        <dbReference type="EMBL" id="KAE8973668.1"/>
    </source>
</evidence>
<dbReference type="AlphaFoldDB" id="A0A6A3I0X5"/>